<reference evidence="1 2" key="1">
    <citation type="journal article" date="2019" name="Sci. Rep.">
        <title>Orb-weaving spider Araneus ventricosus genome elucidates the spidroin gene catalogue.</title>
        <authorList>
            <person name="Kono N."/>
            <person name="Nakamura H."/>
            <person name="Ohtoshi R."/>
            <person name="Moran D.A.P."/>
            <person name="Shinohara A."/>
            <person name="Yoshida Y."/>
            <person name="Fujiwara M."/>
            <person name="Mori M."/>
            <person name="Tomita M."/>
            <person name="Arakawa K."/>
        </authorList>
    </citation>
    <scope>NUCLEOTIDE SEQUENCE [LARGE SCALE GENOMIC DNA]</scope>
</reference>
<dbReference type="InterPro" id="IPR036397">
    <property type="entry name" value="RNaseH_sf"/>
</dbReference>
<name>A0A4Y2EWP1_ARAVE</name>
<dbReference type="Gene3D" id="3.30.420.10">
    <property type="entry name" value="Ribonuclease H-like superfamily/Ribonuclease H"/>
    <property type="match status" value="1"/>
</dbReference>
<keyword evidence="2" id="KW-1185">Reference proteome</keyword>
<evidence type="ECO:0000313" key="1">
    <source>
        <dbReference type="EMBL" id="GBM32325.1"/>
    </source>
</evidence>
<accession>A0A4Y2EWP1</accession>
<gene>
    <name evidence="1" type="ORF">AVEN_224712_1</name>
</gene>
<comment type="caution">
    <text evidence="1">The sequence shown here is derived from an EMBL/GenBank/DDBJ whole genome shotgun (WGS) entry which is preliminary data.</text>
</comment>
<dbReference type="EMBL" id="BGPR01000705">
    <property type="protein sequence ID" value="GBM32325.1"/>
    <property type="molecule type" value="Genomic_DNA"/>
</dbReference>
<organism evidence="1 2">
    <name type="scientific">Araneus ventricosus</name>
    <name type="common">Orbweaver spider</name>
    <name type="synonym">Epeira ventricosa</name>
    <dbReference type="NCBI Taxonomy" id="182803"/>
    <lineage>
        <taxon>Eukaryota</taxon>
        <taxon>Metazoa</taxon>
        <taxon>Ecdysozoa</taxon>
        <taxon>Arthropoda</taxon>
        <taxon>Chelicerata</taxon>
        <taxon>Arachnida</taxon>
        <taxon>Araneae</taxon>
        <taxon>Araneomorphae</taxon>
        <taxon>Entelegynae</taxon>
        <taxon>Araneoidea</taxon>
        <taxon>Araneidae</taxon>
        <taxon>Araneus</taxon>
    </lineage>
</organism>
<evidence type="ECO:0000313" key="2">
    <source>
        <dbReference type="Proteomes" id="UP000499080"/>
    </source>
</evidence>
<dbReference type="AlphaFoldDB" id="A0A4Y2EWP1"/>
<dbReference type="GO" id="GO:0003676">
    <property type="term" value="F:nucleic acid binding"/>
    <property type="evidence" value="ECO:0007669"/>
    <property type="project" value="InterPro"/>
</dbReference>
<proteinExistence type="predicted"/>
<protein>
    <submittedName>
        <fullName evidence="1">Uncharacterized protein</fullName>
    </submittedName>
</protein>
<dbReference type="OrthoDB" id="8190546at2759"/>
<dbReference type="Proteomes" id="UP000499080">
    <property type="component" value="Unassembled WGS sequence"/>
</dbReference>
<sequence length="134" mass="15151">MFDLLKFIVRKVKDTPDLVPSDFHLFPHLKKFLAGQEFSSDDEIKVNVQNSFSSQAAEFYEADMIASHIPPTTHCSSKQTPAELPRNSTSLKFPKRLSRHLPTPFPTTLEHQCMPFPVISPAVQNHPIAIVCHN</sequence>